<reference evidence="3 4" key="1">
    <citation type="journal article" date="2019" name="Sci. Rep.">
        <title>Nanopore sequencing improves the draft genome of the human pathogenic amoeba Naegleria fowleri.</title>
        <authorList>
            <person name="Liechti N."/>
            <person name="Schurch N."/>
            <person name="Bruggmann R."/>
            <person name="Wittwer M."/>
        </authorList>
    </citation>
    <scope>NUCLEOTIDE SEQUENCE [LARGE SCALE GENOMIC DNA]</scope>
    <source>
        <strain evidence="3 4">ATCC 30894</strain>
    </source>
</reference>
<comment type="caution">
    <text evidence="3">The sequence shown here is derived from an EMBL/GenBank/DDBJ whole genome shotgun (WGS) entry which is preliminary data.</text>
</comment>
<dbReference type="VEuPathDB" id="AmoebaDB:NF0017120"/>
<dbReference type="CDD" id="cd02252">
    <property type="entry name" value="nylC_like"/>
    <property type="match status" value="1"/>
</dbReference>
<dbReference type="RefSeq" id="XP_044568545.1">
    <property type="nucleotide sequence ID" value="XM_044711525.1"/>
</dbReference>
<dbReference type="SUPFAM" id="SSF56266">
    <property type="entry name" value="DmpA/ArgJ-like"/>
    <property type="match status" value="2"/>
</dbReference>
<accession>A0A6A5CA21</accession>
<evidence type="ECO:0000313" key="4">
    <source>
        <dbReference type="Proteomes" id="UP000444721"/>
    </source>
</evidence>
<comment type="similarity">
    <text evidence="1">Belongs to the peptidase S58 family.</text>
</comment>
<dbReference type="PANTHER" id="PTHR36512">
    <property type="entry name" value="D-AMINOPEPTIDASE"/>
    <property type="match status" value="1"/>
</dbReference>
<dbReference type="PANTHER" id="PTHR36512:SF3">
    <property type="entry name" value="BLR5678 PROTEIN"/>
    <property type="match status" value="1"/>
</dbReference>
<name>A0A6A5CA21_NAEFO</name>
<keyword evidence="4" id="KW-1185">Reference proteome</keyword>
<dbReference type="EMBL" id="VFQX01000004">
    <property type="protein sequence ID" value="KAF0983832.1"/>
    <property type="molecule type" value="Genomic_DNA"/>
</dbReference>
<evidence type="ECO:0000256" key="1">
    <source>
        <dbReference type="ARBA" id="ARBA00007068"/>
    </source>
</evidence>
<feature type="region of interest" description="Disordered" evidence="2">
    <location>
        <begin position="378"/>
        <end position="399"/>
    </location>
</feature>
<evidence type="ECO:0000256" key="2">
    <source>
        <dbReference type="SAM" id="MobiDB-lite"/>
    </source>
</evidence>
<protein>
    <recommendedName>
        <fullName evidence="5">Peptidase S58 DmpA</fullName>
    </recommendedName>
</protein>
<dbReference type="InterPro" id="IPR016117">
    <property type="entry name" value="ArgJ-like_dom_sf"/>
</dbReference>
<gene>
    <name evidence="3" type="ORF">FDP41_007747</name>
</gene>
<dbReference type="GeneID" id="68114965"/>
<sequence>MLQNQLFQEIPFSSIDENILIGHAHNATHTSGCTVIMSSDGEGFLAGVDCRGGATCSRETDLLKSGMLVEKIHACVLSGGSVFGLDCSSGVTRYLCENQVGYHTDVINVPIVCQAALYDLPMFLQDEIDTIPSQQQPNSGSNKGKFHLLPNYYEMGYQACCNARLSIQENARQFNSDNIDHHIEMNGNIGAGAGASVGKIHGTQTSMKGGLGTFAIQVGDLKIGALVAVNCFGDVIENGNIIAGCLKKNIQKKDPEVDDLKTCCESNADKFSTIFADTEMVLIEEYLKRKHDLNGFVLKDCDGNDHKQFMNSSSQHAKELQRACTNTTLGVVVIGRNAKFEKSQLSRIAAMAHDGFARSMKPSHTLFDGDSIFVLSTHRDDSQETTTTTTTNTPSNIDKKEYQAPTNLVGSLAAYVVEKAVIRGVKSARSKGGYLAHCDLQFHNKHN</sequence>
<dbReference type="Pfam" id="PF03576">
    <property type="entry name" value="Peptidase_S58"/>
    <property type="match status" value="2"/>
</dbReference>
<evidence type="ECO:0008006" key="5">
    <source>
        <dbReference type="Google" id="ProtNLM"/>
    </source>
</evidence>
<organism evidence="3 4">
    <name type="scientific">Naegleria fowleri</name>
    <name type="common">Brain eating amoeba</name>
    <dbReference type="NCBI Taxonomy" id="5763"/>
    <lineage>
        <taxon>Eukaryota</taxon>
        <taxon>Discoba</taxon>
        <taxon>Heterolobosea</taxon>
        <taxon>Tetramitia</taxon>
        <taxon>Eutetramitia</taxon>
        <taxon>Vahlkampfiidae</taxon>
        <taxon>Naegleria</taxon>
    </lineage>
</organism>
<dbReference type="Gene3D" id="3.60.70.12">
    <property type="entry name" value="L-amino peptidase D-ALA esterase/amidase"/>
    <property type="match status" value="1"/>
</dbReference>
<dbReference type="Proteomes" id="UP000444721">
    <property type="component" value="Unassembled WGS sequence"/>
</dbReference>
<dbReference type="AlphaFoldDB" id="A0A6A5CA21"/>
<dbReference type="VEuPathDB" id="AmoebaDB:FDP41_007747"/>
<evidence type="ECO:0000313" key="3">
    <source>
        <dbReference type="EMBL" id="KAF0983832.1"/>
    </source>
</evidence>
<dbReference type="OMA" id="PHFWAAP"/>
<dbReference type="VEuPathDB" id="AmoebaDB:NfTy_006130"/>
<dbReference type="InterPro" id="IPR005321">
    <property type="entry name" value="Peptidase_S58_DmpA"/>
</dbReference>
<dbReference type="OrthoDB" id="331038at2759"/>
<dbReference type="GO" id="GO:0004177">
    <property type="term" value="F:aminopeptidase activity"/>
    <property type="evidence" value="ECO:0007669"/>
    <property type="project" value="TreeGrafter"/>
</dbReference>
<proteinExistence type="inferred from homology"/>